<evidence type="ECO:0000313" key="2">
    <source>
        <dbReference type="Proteomes" id="UP000177583"/>
    </source>
</evidence>
<dbReference type="AlphaFoldDB" id="A0A1F6H3A1"/>
<evidence type="ECO:0000313" key="1">
    <source>
        <dbReference type="EMBL" id="OGH04774.1"/>
    </source>
</evidence>
<sequence length="155" mass="17966">MSLQGWERYEQICEGEGEGNEAFMAMPFGNEELDKVFRDFWKPAAEKVKYRLERVDERPSAGLIDDHIRSRIRKAKFMLCDLTGGNQGAYWEAGFAEGVGVPVIYVFKEEKEGENHKPHFDVNHHLYIKWNETNLAEQAKLLTDVITETMVRRGK</sequence>
<proteinExistence type="predicted"/>
<dbReference type="Proteomes" id="UP000177583">
    <property type="component" value="Unassembled WGS sequence"/>
</dbReference>
<dbReference type="EMBL" id="MFNF01000001">
    <property type="protein sequence ID" value="OGH04774.1"/>
    <property type="molecule type" value="Genomic_DNA"/>
</dbReference>
<name>A0A1F6H3A1_9PROT</name>
<dbReference type="SUPFAM" id="SSF52309">
    <property type="entry name" value="N-(deoxy)ribosyltransferase-like"/>
    <property type="match status" value="1"/>
</dbReference>
<gene>
    <name evidence="1" type="ORF">A2557_07245</name>
</gene>
<reference evidence="1 2" key="1">
    <citation type="journal article" date="2016" name="Nat. Commun.">
        <title>Thousands of microbial genomes shed light on interconnected biogeochemical processes in an aquifer system.</title>
        <authorList>
            <person name="Anantharaman K."/>
            <person name="Brown C.T."/>
            <person name="Hug L.A."/>
            <person name="Sharon I."/>
            <person name="Castelle C.J."/>
            <person name="Probst A.J."/>
            <person name="Thomas B.C."/>
            <person name="Singh A."/>
            <person name="Wilkins M.J."/>
            <person name="Karaoz U."/>
            <person name="Brodie E.L."/>
            <person name="Williams K.H."/>
            <person name="Hubbard S.S."/>
            <person name="Banfield J.F."/>
        </authorList>
    </citation>
    <scope>NUCLEOTIDE SEQUENCE [LARGE SCALE GENOMIC DNA]</scope>
</reference>
<comment type="caution">
    <text evidence="1">The sequence shown here is derived from an EMBL/GenBank/DDBJ whole genome shotgun (WGS) entry which is preliminary data.</text>
</comment>
<accession>A0A1F6H3A1</accession>
<protein>
    <recommendedName>
        <fullName evidence="3">Nucleoside 2-deoxyribosyltransferase</fullName>
    </recommendedName>
</protein>
<organism evidence="1 2">
    <name type="scientific">Candidatus Lambdaproteobacteria bacterium RIFOXYD2_FULL_56_26</name>
    <dbReference type="NCBI Taxonomy" id="1817773"/>
    <lineage>
        <taxon>Bacteria</taxon>
        <taxon>Pseudomonadati</taxon>
        <taxon>Pseudomonadota</taxon>
        <taxon>Candidatus Lambdaproteobacteria</taxon>
    </lineage>
</organism>
<evidence type="ECO:0008006" key="3">
    <source>
        <dbReference type="Google" id="ProtNLM"/>
    </source>
</evidence>